<comment type="caution">
    <text evidence="2">The sequence shown here is derived from an EMBL/GenBank/DDBJ whole genome shotgun (WGS) entry which is preliminary data.</text>
</comment>
<dbReference type="AlphaFoldDB" id="A0A9P6HD16"/>
<evidence type="ECO:0000256" key="1">
    <source>
        <dbReference type="SAM" id="MobiDB-lite"/>
    </source>
</evidence>
<protein>
    <submittedName>
        <fullName evidence="2">Uncharacterized protein</fullName>
    </submittedName>
</protein>
<reference evidence="2" key="2">
    <citation type="submission" date="2020-11" db="EMBL/GenBank/DDBJ databases">
        <authorList>
            <consortium name="DOE Joint Genome Institute"/>
            <person name="Kuo A."/>
            <person name="Miyauchi S."/>
            <person name="Kiss E."/>
            <person name="Drula E."/>
            <person name="Kohler A."/>
            <person name="Sanchez-Garcia M."/>
            <person name="Andreopoulos B."/>
            <person name="Barry K.W."/>
            <person name="Bonito G."/>
            <person name="Buee M."/>
            <person name="Carver A."/>
            <person name="Chen C."/>
            <person name="Cichocki N."/>
            <person name="Clum A."/>
            <person name="Culley D."/>
            <person name="Crous P.W."/>
            <person name="Fauchery L."/>
            <person name="Girlanda M."/>
            <person name="Hayes R."/>
            <person name="Keri Z."/>
            <person name="Labutti K."/>
            <person name="Lipzen A."/>
            <person name="Lombard V."/>
            <person name="Magnuson J."/>
            <person name="Maillard F."/>
            <person name="Morin E."/>
            <person name="Murat C."/>
            <person name="Nolan M."/>
            <person name="Ohm R."/>
            <person name="Pangilinan J."/>
            <person name="Pereira M."/>
            <person name="Perotto S."/>
            <person name="Peter M."/>
            <person name="Riley R."/>
            <person name="Sitrit Y."/>
            <person name="Stielow B."/>
            <person name="Szollosi G."/>
            <person name="Zifcakova L."/>
            <person name="Stursova M."/>
            <person name="Spatafora J.W."/>
            <person name="Tedersoo L."/>
            <person name="Vaario L.-M."/>
            <person name="Yamada A."/>
            <person name="Yan M."/>
            <person name="Wang P."/>
            <person name="Xu J."/>
            <person name="Bruns T."/>
            <person name="Baldrian P."/>
            <person name="Vilgalys R."/>
            <person name="Henrissat B."/>
            <person name="Grigoriev I.V."/>
            <person name="Hibbett D."/>
            <person name="Nagy L.G."/>
            <person name="Martin F.M."/>
        </authorList>
    </citation>
    <scope>NUCLEOTIDE SEQUENCE</scope>
    <source>
        <strain evidence="2">UH-Tt-Lm1</strain>
    </source>
</reference>
<feature type="compositionally biased region" description="Polar residues" evidence="1">
    <location>
        <begin position="71"/>
        <end position="88"/>
    </location>
</feature>
<organism evidence="2 3">
    <name type="scientific">Thelephora terrestris</name>
    <dbReference type="NCBI Taxonomy" id="56493"/>
    <lineage>
        <taxon>Eukaryota</taxon>
        <taxon>Fungi</taxon>
        <taxon>Dikarya</taxon>
        <taxon>Basidiomycota</taxon>
        <taxon>Agaricomycotina</taxon>
        <taxon>Agaricomycetes</taxon>
        <taxon>Thelephorales</taxon>
        <taxon>Thelephoraceae</taxon>
        <taxon>Thelephora</taxon>
    </lineage>
</organism>
<keyword evidence="3" id="KW-1185">Reference proteome</keyword>
<sequence length="153" mass="17303">MTSPETLNPDPVEANPASGAVTSPVPAEANLWQATRSPVSLLNPPEYSTATRRHENCKRTRVELASNTVVGRMRSNSPCHRVSGNQTGRGSGKAWRPKCEPVMRVVSNRKKCMTSEENAIDTANHVLRLRLVVVTMEKRTPRRCNERWWWRQQ</sequence>
<dbReference type="Proteomes" id="UP000736335">
    <property type="component" value="Unassembled WGS sequence"/>
</dbReference>
<reference evidence="2" key="1">
    <citation type="journal article" date="2020" name="Nat. Commun.">
        <title>Large-scale genome sequencing of mycorrhizal fungi provides insights into the early evolution of symbiotic traits.</title>
        <authorList>
            <person name="Miyauchi S."/>
            <person name="Kiss E."/>
            <person name="Kuo A."/>
            <person name="Drula E."/>
            <person name="Kohler A."/>
            <person name="Sanchez-Garcia M."/>
            <person name="Morin E."/>
            <person name="Andreopoulos B."/>
            <person name="Barry K.W."/>
            <person name="Bonito G."/>
            <person name="Buee M."/>
            <person name="Carver A."/>
            <person name="Chen C."/>
            <person name="Cichocki N."/>
            <person name="Clum A."/>
            <person name="Culley D."/>
            <person name="Crous P.W."/>
            <person name="Fauchery L."/>
            <person name="Girlanda M."/>
            <person name="Hayes R.D."/>
            <person name="Keri Z."/>
            <person name="LaButti K."/>
            <person name="Lipzen A."/>
            <person name="Lombard V."/>
            <person name="Magnuson J."/>
            <person name="Maillard F."/>
            <person name="Murat C."/>
            <person name="Nolan M."/>
            <person name="Ohm R.A."/>
            <person name="Pangilinan J."/>
            <person name="Pereira M.F."/>
            <person name="Perotto S."/>
            <person name="Peter M."/>
            <person name="Pfister S."/>
            <person name="Riley R."/>
            <person name="Sitrit Y."/>
            <person name="Stielow J.B."/>
            <person name="Szollosi G."/>
            <person name="Zifcakova L."/>
            <person name="Stursova M."/>
            <person name="Spatafora J.W."/>
            <person name="Tedersoo L."/>
            <person name="Vaario L.M."/>
            <person name="Yamada A."/>
            <person name="Yan M."/>
            <person name="Wang P."/>
            <person name="Xu J."/>
            <person name="Bruns T."/>
            <person name="Baldrian P."/>
            <person name="Vilgalys R."/>
            <person name="Dunand C."/>
            <person name="Henrissat B."/>
            <person name="Grigoriev I.V."/>
            <person name="Hibbett D."/>
            <person name="Nagy L.G."/>
            <person name="Martin F.M."/>
        </authorList>
    </citation>
    <scope>NUCLEOTIDE SEQUENCE</scope>
    <source>
        <strain evidence="2">UH-Tt-Lm1</strain>
    </source>
</reference>
<feature type="region of interest" description="Disordered" evidence="1">
    <location>
        <begin position="71"/>
        <end position="96"/>
    </location>
</feature>
<feature type="region of interest" description="Disordered" evidence="1">
    <location>
        <begin position="1"/>
        <end position="26"/>
    </location>
</feature>
<dbReference type="EMBL" id="WIUZ02000008">
    <property type="protein sequence ID" value="KAF9784439.1"/>
    <property type="molecule type" value="Genomic_DNA"/>
</dbReference>
<feature type="region of interest" description="Disordered" evidence="1">
    <location>
        <begin position="36"/>
        <end position="55"/>
    </location>
</feature>
<feature type="compositionally biased region" description="Polar residues" evidence="1">
    <location>
        <begin position="36"/>
        <end position="50"/>
    </location>
</feature>
<evidence type="ECO:0000313" key="3">
    <source>
        <dbReference type="Proteomes" id="UP000736335"/>
    </source>
</evidence>
<name>A0A9P6HD16_9AGAM</name>
<evidence type="ECO:0000313" key="2">
    <source>
        <dbReference type="EMBL" id="KAF9784439.1"/>
    </source>
</evidence>
<proteinExistence type="predicted"/>
<accession>A0A9P6HD16</accession>
<gene>
    <name evidence="2" type="ORF">BJ322DRAFT_1021192</name>
</gene>